<dbReference type="EMBL" id="CP028918">
    <property type="protein sequence ID" value="AWB47709.1"/>
    <property type="molecule type" value="Genomic_DNA"/>
</dbReference>
<evidence type="ECO:0000313" key="3">
    <source>
        <dbReference type="Proteomes" id="UP000244496"/>
    </source>
</evidence>
<dbReference type="OrthoDB" id="7876207at2"/>
<keyword evidence="3" id="KW-1185">Reference proteome</keyword>
<evidence type="ECO:0000256" key="1">
    <source>
        <dbReference type="SAM" id="Phobius"/>
    </source>
</evidence>
<keyword evidence="1" id="KW-0472">Membrane</keyword>
<proteinExistence type="predicted"/>
<dbReference type="RefSeq" id="WP_108434534.1">
    <property type="nucleotide sequence ID" value="NZ_CP028918.1"/>
</dbReference>
<feature type="transmembrane region" description="Helical" evidence="1">
    <location>
        <begin position="20"/>
        <end position="40"/>
    </location>
</feature>
<organism evidence="2 3">
    <name type="scientific">Paragemmobacter aquarius</name>
    <dbReference type="NCBI Taxonomy" id="2169400"/>
    <lineage>
        <taxon>Bacteria</taxon>
        <taxon>Pseudomonadati</taxon>
        <taxon>Pseudomonadota</taxon>
        <taxon>Alphaproteobacteria</taxon>
        <taxon>Rhodobacterales</taxon>
        <taxon>Paracoccaceae</taxon>
        <taxon>Paragemmobacter</taxon>
    </lineage>
</organism>
<reference evidence="2 3" key="1">
    <citation type="submission" date="2018-04" db="EMBL/GenBank/DDBJ databases">
        <title>Genome sequencing of Gemmobacter.</title>
        <authorList>
            <person name="Yi H."/>
            <person name="Baek M.-G."/>
        </authorList>
    </citation>
    <scope>NUCLEOTIDE SEQUENCE [LARGE SCALE GENOMIC DNA]</scope>
    <source>
        <strain evidence="2 3">HYN0069</strain>
    </source>
</reference>
<protein>
    <recommendedName>
        <fullName evidence="4">Flp pilus assembly protein TadG</fullName>
    </recommendedName>
</protein>
<accession>A0A2S0UIR9</accession>
<name>A0A2S0UIR9_9RHOB</name>
<keyword evidence="1" id="KW-1133">Transmembrane helix</keyword>
<gene>
    <name evidence="2" type="ORF">HYN69_03620</name>
</gene>
<dbReference type="Proteomes" id="UP000244496">
    <property type="component" value="Chromosome"/>
</dbReference>
<dbReference type="AlphaFoldDB" id="A0A2S0UIR9"/>
<keyword evidence="1" id="KW-0812">Transmembrane</keyword>
<evidence type="ECO:0008006" key="4">
    <source>
        <dbReference type="Google" id="ProtNLM"/>
    </source>
</evidence>
<sequence>MNLRHHLRRFFAQERGNAVIETVIIVPTMLVAWIAVYAFWEAYSSRTAFQKASHVAADLLSREMVPVTDATLTGLDTVMEYLVDSRFDVASRFASYTRTGSLDTDVVVTWSYSTATATLPALTTADLVARAANLPKLTVGATALVVDTRMNYSLPMSVPVATYVVPSSFSQSVVLRPRFVTRLCRAGTPVVC</sequence>
<evidence type="ECO:0000313" key="2">
    <source>
        <dbReference type="EMBL" id="AWB47709.1"/>
    </source>
</evidence>
<dbReference type="KEGG" id="geh:HYN69_03620"/>